<accession>A0A0W8II47</accession>
<dbReference type="AlphaFoldDB" id="A0A0W8II47"/>
<dbReference type="Pfam" id="PF01408">
    <property type="entry name" value="GFO_IDH_MocA"/>
    <property type="match status" value="1"/>
</dbReference>
<gene>
    <name evidence="5" type="ORF">AVL63_11365</name>
</gene>
<dbReference type="SUPFAM" id="SSF51735">
    <property type="entry name" value="NAD(P)-binding Rossmann-fold domains"/>
    <property type="match status" value="1"/>
</dbReference>
<organism evidence="5 6">
    <name type="scientific">Nesterenkonia jeotgali</name>
    <dbReference type="NCBI Taxonomy" id="317018"/>
    <lineage>
        <taxon>Bacteria</taxon>
        <taxon>Bacillati</taxon>
        <taxon>Actinomycetota</taxon>
        <taxon>Actinomycetes</taxon>
        <taxon>Micrococcales</taxon>
        <taxon>Micrococcaceae</taxon>
        <taxon>Nesterenkonia</taxon>
    </lineage>
</organism>
<evidence type="ECO:0000256" key="1">
    <source>
        <dbReference type="ARBA" id="ARBA00023002"/>
    </source>
</evidence>
<dbReference type="InterPro" id="IPR055170">
    <property type="entry name" value="GFO_IDH_MocA-like_dom"/>
</dbReference>
<dbReference type="InterPro" id="IPR000683">
    <property type="entry name" value="Gfo/Idh/MocA-like_OxRdtase_N"/>
</dbReference>
<protein>
    <submittedName>
        <fullName evidence="5">Dehydrogenase</fullName>
    </submittedName>
</protein>
<name>A0A0W8II47_9MICC</name>
<dbReference type="Proteomes" id="UP000054023">
    <property type="component" value="Unassembled WGS sequence"/>
</dbReference>
<comment type="caution">
    <text evidence="5">The sequence shown here is derived from an EMBL/GenBank/DDBJ whole genome shotgun (WGS) entry which is preliminary data.</text>
</comment>
<dbReference type="Gene3D" id="3.40.50.720">
    <property type="entry name" value="NAD(P)-binding Rossmann-like Domain"/>
    <property type="match status" value="1"/>
</dbReference>
<evidence type="ECO:0000256" key="2">
    <source>
        <dbReference type="ARBA" id="ARBA00023027"/>
    </source>
</evidence>
<dbReference type="EMBL" id="LQBM01000002">
    <property type="protein sequence ID" value="KUG59694.1"/>
    <property type="molecule type" value="Genomic_DNA"/>
</dbReference>
<sequence length="419" mass="45303">MVERDKPRLGVAMIGHAFMGRVHSQAWRSASRFFDLPMEPRMRVIVGRDAQRSKQAAQRLGWVESATDWRRVLERKDVDLVDICTPGDTHAEIAEAALAAGKHVLVEKPMANSVAEAQRMTEAAALARARGIHAMVGFTYRRVPALKLAQELISEGRIGEVRQVRAQYLQDWLADETAPLSWRLDKTRAGSGALGDIGAHIVDLTCFLTGQRFAGVSGMLDTLVAERPLQASAAVGGIGSAGIGSSGGTLGGGLGTTVEAPATVEMGPVTVDDAALITARLSSGAPVILEASRFAWGRKNALRIEVSGSRGAVSFDFEDMNVLHYYDATQPARTSGFTRILATEPEHPYLEAWWPPGHGLGYEHGFTHQVVDLVRGIAAGEDPRPSFEDGLHVQQVLEAIQHSSGASHQWTEIHDQERS</sequence>
<dbReference type="GO" id="GO:0000166">
    <property type="term" value="F:nucleotide binding"/>
    <property type="evidence" value="ECO:0007669"/>
    <property type="project" value="InterPro"/>
</dbReference>
<dbReference type="PANTHER" id="PTHR43818:SF11">
    <property type="entry name" value="BCDNA.GH03377"/>
    <property type="match status" value="1"/>
</dbReference>
<dbReference type="SUPFAM" id="SSF55347">
    <property type="entry name" value="Glyceraldehyde-3-phosphate dehydrogenase-like, C-terminal domain"/>
    <property type="match status" value="1"/>
</dbReference>
<evidence type="ECO:0000313" key="5">
    <source>
        <dbReference type="EMBL" id="KUG59694.1"/>
    </source>
</evidence>
<dbReference type="InterPro" id="IPR036291">
    <property type="entry name" value="NAD(P)-bd_dom_sf"/>
</dbReference>
<dbReference type="PANTHER" id="PTHR43818">
    <property type="entry name" value="BCDNA.GH03377"/>
    <property type="match status" value="1"/>
</dbReference>
<dbReference type="InterPro" id="IPR050463">
    <property type="entry name" value="Gfo/Idh/MocA_oxidrdct_glycsds"/>
</dbReference>
<proteinExistence type="predicted"/>
<feature type="domain" description="GFO/IDH/MocA-like oxidoreductase" evidence="4">
    <location>
        <begin position="148"/>
        <end position="313"/>
    </location>
</feature>
<dbReference type="OrthoDB" id="9792085at2"/>
<dbReference type="GO" id="GO:0016491">
    <property type="term" value="F:oxidoreductase activity"/>
    <property type="evidence" value="ECO:0007669"/>
    <property type="project" value="UniProtKB-KW"/>
</dbReference>
<feature type="domain" description="Gfo/Idh/MocA-like oxidoreductase N-terminal" evidence="3">
    <location>
        <begin position="10"/>
        <end position="125"/>
    </location>
</feature>
<evidence type="ECO:0000313" key="6">
    <source>
        <dbReference type="Proteomes" id="UP000054023"/>
    </source>
</evidence>
<reference evidence="6" key="1">
    <citation type="submission" date="2015-12" db="EMBL/GenBank/DDBJ databases">
        <authorList>
            <person name="Nair G.R."/>
            <person name="Kaur G."/>
            <person name="Mayilraj S."/>
        </authorList>
    </citation>
    <scope>NUCLEOTIDE SEQUENCE [LARGE SCALE GENOMIC DNA]</scope>
    <source>
        <strain evidence="6">CD08_7</strain>
    </source>
</reference>
<keyword evidence="1" id="KW-0560">Oxidoreductase</keyword>
<evidence type="ECO:0000259" key="4">
    <source>
        <dbReference type="Pfam" id="PF22725"/>
    </source>
</evidence>
<dbReference type="RefSeq" id="WP_058887927.1">
    <property type="nucleotide sequence ID" value="NZ_LQBM01000002.1"/>
</dbReference>
<evidence type="ECO:0000259" key="3">
    <source>
        <dbReference type="Pfam" id="PF01408"/>
    </source>
</evidence>
<dbReference type="Gene3D" id="3.30.360.10">
    <property type="entry name" value="Dihydrodipicolinate Reductase, domain 2"/>
    <property type="match status" value="1"/>
</dbReference>
<dbReference type="STRING" id="317018.AVL63_11365"/>
<keyword evidence="2" id="KW-0520">NAD</keyword>
<dbReference type="Pfam" id="PF22725">
    <property type="entry name" value="GFO_IDH_MocA_C3"/>
    <property type="match status" value="1"/>
</dbReference>
<keyword evidence="6" id="KW-1185">Reference proteome</keyword>